<keyword evidence="3 10" id="KW-0328">Glycosyltransferase</keyword>
<evidence type="ECO:0000256" key="10">
    <source>
        <dbReference type="HAMAP-Rule" id="MF_00033"/>
    </source>
</evidence>
<comment type="function">
    <text evidence="10">Cell wall formation. Catalyzes the transfer of a GlcNAc subunit on undecaprenyl-pyrophosphoryl-MurNAc-pentapeptide (lipid intermediate I) to form undecaprenyl-pyrophosphoryl-MurNAc-(pentapeptide)GlcNAc (lipid intermediate II).</text>
</comment>
<keyword evidence="1 10" id="KW-1003">Cell membrane</keyword>
<keyword evidence="15" id="KW-1185">Reference proteome</keyword>
<dbReference type="PANTHER" id="PTHR21015">
    <property type="entry name" value="UDP-N-ACETYLGLUCOSAMINE--N-ACETYLMURAMYL-(PENTAPEPTIDE) PYROPHOSPHORYL-UNDECAPRENOL N-ACETYLGLUCOSAMINE TRANSFERASE 1"/>
    <property type="match status" value="1"/>
</dbReference>
<keyword evidence="2 10" id="KW-0132">Cell division</keyword>
<dbReference type="Pfam" id="PF03033">
    <property type="entry name" value="Glyco_transf_28"/>
    <property type="match status" value="1"/>
</dbReference>
<dbReference type="GO" id="GO:0051301">
    <property type="term" value="P:cell division"/>
    <property type="evidence" value="ECO:0007669"/>
    <property type="project" value="UniProtKB-KW"/>
</dbReference>
<evidence type="ECO:0000256" key="2">
    <source>
        <dbReference type="ARBA" id="ARBA00022618"/>
    </source>
</evidence>
<dbReference type="InterPro" id="IPR004276">
    <property type="entry name" value="GlycoTrans_28_N"/>
</dbReference>
<dbReference type="UniPathway" id="UPA00219"/>
<keyword evidence="6 10" id="KW-0573">Peptidoglycan synthesis</keyword>
<evidence type="ECO:0000256" key="4">
    <source>
        <dbReference type="ARBA" id="ARBA00022679"/>
    </source>
</evidence>
<feature type="binding site" evidence="10">
    <location>
        <position position="200"/>
    </location>
    <ligand>
        <name>UDP-N-acetyl-alpha-D-glucosamine</name>
        <dbReference type="ChEBI" id="CHEBI:57705"/>
    </ligand>
</feature>
<gene>
    <name evidence="10 14" type="primary">murG</name>
    <name evidence="14" type="ORF">ANI02nite_09860</name>
</gene>
<dbReference type="InterPro" id="IPR007235">
    <property type="entry name" value="Glyco_trans_28_C"/>
</dbReference>
<evidence type="ECO:0000256" key="9">
    <source>
        <dbReference type="ARBA" id="ARBA00023316"/>
    </source>
</evidence>
<dbReference type="Proteomes" id="UP000321635">
    <property type="component" value="Unassembled WGS sequence"/>
</dbReference>
<evidence type="ECO:0000256" key="3">
    <source>
        <dbReference type="ARBA" id="ARBA00022676"/>
    </source>
</evidence>
<dbReference type="RefSeq" id="WP_146882210.1">
    <property type="nucleotide sequence ID" value="NZ_AUBI01000005.1"/>
</dbReference>
<keyword evidence="5 10" id="KW-0133">Cell shape</keyword>
<evidence type="ECO:0000313" key="14">
    <source>
        <dbReference type="EMBL" id="GEN59102.1"/>
    </source>
</evidence>
<evidence type="ECO:0000259" key="12">
    <source>
        <dbReference type="Pfam" id="PF03033"/>
    </source>
</evidence>
<accession>A0A511X831</accession>
<dbReference type="GO" id="GO:0005975">
    <property type="term" value="P:carbohydrate metabolic process"/>
    <property type="evidence" value="ECO:0007669"/>
    <property type="project" value="InterPro"/>
</dbReference>
<dbReference type="GO" id="GO:0009252">
    <property type="term" value="P:peptidoglycan biosynthetic process"/>
    <property type="evidence" value="ECO:0007669"/>
    <property type="project" value="UniProtKB-UniRule"/>
</dbReference>
<evidence type="ECO:0000256" key="11">
    <source>
        <dbReference type="SAM" id="MobiDB-lite"/>
    </source>
</evidence>
<evidence type="ECO:0000256" key="5">
    <source>
        <dbReference type="ARBA" id="ARBA00022960"/>
    </source>
</evidence>
<organism evidence="14 15">
    <name type="scientific">Acetobacter nitrogenifigens DSM 23921 = NBRC 105050</name>
    <dbReference type="NCBI Taxonomy" id="1120919"/>
    <lineage>
        <taxon>Bacteria</taxon>
        <taxon>Pseudomonadati</taxon>
        <taxon>Pseudomonadota</taxon>
        <taxon>Alphaproteobacteria</taxon>
        <taxon>Acetobacterales</taxon>
        <taxon>Acetobacteraceae</taxon>
        <taxon>Acetobacter</taxon>
    </lineage>
</organism>
<dbReference type="GO" id="GO:0051991">
    <property type="term" value="F:UDP-N-acetyl-D-glucosamine:N-acetylmuramoyl-L-alanyl-D-glutamyl-meso-2,6-diaminopimelyl-D-alanyl-D-alanine-diphosphoundecaprenol 4-beta-N-acetylglucosaminlytransferase activity"/>
    <property type="evidence" value="ECO:0007669"/>
    <property type="project" value="RHEA"/>
</dbReference>
<keyword evidence="4 10" id="KW-0808">Transferase</keyword>
<evidence type="ECO:0000256" key="1">
    <source>
        <dbReference type="ARBA" id="ARBA00022475"/>
    </source>
</evidence>
<protein>
    <recommendedName>
        <fullName evidence="10">UDP-N-acetylglucosamine--N-acetylmuramyl-(pentapeptide) pyrophosphoryl-undecaprenol N-acetylglucosamine transferase</fullName>
        <ecNumber evidence="10">2.4.1.227</ecNumber>
    </recommendedName>
    <alternativeName>
        <fullName evidence="10">Undecaprenyl-PP-MurNAc-pentapeptide-UDPGlcNAc GlcNAc transferase</fullName>
    </alternativeName>
</protein>
<dbReference type="HAMAP" id="MF_00033">
    <property type="entry name" value="MurG"/>
    <property type="match status" value="1"/>
</dbReference>
<evidence type="ECO:0000313" key="15">
    <source>
        <dbReference type="Proteomes" id="UP000321635"/>
    </source>
</evidence>
<keyword evidence="7 10" id="KW-0472">Membrane</keyword>
<comment type="caution">
    <text evidence="10">Lacks conserved residue(s) required for the propagation of feature annotation.</text>
</comment>
<dbReference type="EMBL" id="BJYF01000005">
    <property type="protein sequence ID" value="GEN59102.1"/>
    <property type="molecule type" value="Genomic_DNA"/>
</dbReference>
<evidence type="ECO:0000256" key="6">
    <source>
        <dbReference type="ARBA" id="ARBA00022984"/>
    </source>
</evidence>
<evidence type="ECO:0000256" key="8">
    <source>
        <dbReference type="ARBA" id="ARBA00023306"/>
    </source>
</evidence>
<feature type="binding site" evidence="10">
    <location>
        <position position="133"/>
    </location>
    <ligand>
        <name>UDP-N-acetyl-alpha-D-glucosamine</name>
        <dbReference type="ChEBI" id="CHEBI:57705"/>
    </ligand>
</feature>
<dbReference type="InterPro" id="IPR006009">
    <property type="entry name" value="GlcNAc_MurG"/>
</dbReference>
<name>A0A511X831_9PROT</name>
<proteinExistence type="inferred from homology"/>
<dbReference type="OrthoDB" id="9808936at2"/>
<evidence type="ECO:0000259" key="13">
    <source>
        <dbReference type="Pfam" id="PF04101"/>
    </source>
</evidence>
<dbReference type="GO" id="GO:0005886">
    <property type="term" value="C:plasma membrane"/>
    <property type="evidence" value="ECO:0007669"/>
    <property type="project" value="UniProtKB-SubCell"/>
</dbReference>
<comment type="catalytic activity">
    <reaction evidence="10">
        <text>di-trans,octa-cis-undecaprenyl diphospho-N-acetyl-alpha-D-muramoyl-L-alanyl-D-glutamyl-meso-2,6-diaminopimeloyl-D-alanyl-D-alanine + UDP-N-acetyl-alpha-D-glucosamine = di-trans,octa-cis-undecaprenyl diphospho-[N-acetyl-alpha-D-glucosaminyl-(1-&gt;4)]-N-acetyl-alpha-D-muramoyl-L-alanyl-D-glutamyl-meso-2,6-diaminopimeloyl-D-alanyl-D-alanine + UDP + H(+)</text>
        <dbReference type="Rhea" id="RHEA:31227"/>
        <dbReference type="ChEBI" id="CHEBI:15378"/>
        <dbReference type="ChEBI" id="CHEBI:57705"/>
        <dbReference type="ChEBI" id="CHEBI:58223"/>
        <dbReference type="ChEBI" id="CHEBI:61387"/>
        <dbReference type="ChEBI" id="CHEBI:61388"/>
        <dbReference type="EC" id="2.4.1.227"/>
    </reaction>
</comment>
<keyword evidence="8 10" id="KW-0131">Cell cycle</keyword>
<dbReference type="SUPFAM" id="SSF53756">
    <property type="entry name" value="UDP-Glycosyltransferase/glycogen phosphorylase"/>
    <property type="match status" value="1"/>
</dbReference>
<dbReference type="NCBIfam" id="TIGR01133">
    <property type="entry name" value="murG"/>
    <property type="match status" value="1"/>
</dbReference>
<dbReference type="PANTHER" id="PTHR21015:SF22">
    <property type="entry name" value="GLYCOSYLTRANSFERASE"/>
    <property type="match status" value="1"/>
</dbReference>
<dbReference type="GO" id="GO:0008360">
    <property type="term" value="P:regulation of cell shape"/>
    <property type="evidence" value="ECO:0007669"/>
    <property type="project" value="UniProtKB-KW"/>
</dbReference>
<feature type="domain" description="Glycosyl transferase family 28 C-terminal" evidence="13">
    <location>
        <begin position="194"/>
        <end position="360"/>
    </location>
</feature>
<evidence type="ECO:0000256" key="7">
    <source>
        <dbReference type="ARBA" id="ARBA00023136"/>
    </source>
</evidence>
<feature type="region of interest" description="Disordered" evidence="11">
    <location>
        <begin position="372"/>
        <end position="418"/>
    </location>
</feature>
<dbReference type="STRING" id="1120919.GCA_000429165_01748"/>
<feature type="binding site" evidence="10">
    <location>
        <begin position="17"/>
        <end position="19"/>
    </location>
    <ligand>
        <name>UDP-N-acetyl-alpha-D-glucosamine</name>
        <dbReference type="ChEBI" id="CHEBI:57705"/>
    </ligand>
</feature>
<comment type="caution">
    <text evidence="14">The sequence shown here is derived from an EMBL/GenBank/DDBJ whole genome shotgun (WGS) entry which is preliminary data.</text>
</comment>
<comment type="similarity">
    <text evidence="10">Belongs to the glycosyltransferase 28 family. MurG subfamily.</text>
</comment>
<feature type="binding site" evidence="10">
    <location>
        <position position="301"/>
    </location>
    <ligand>
        <name>UDP-N-acetyl-alpha-D-glucosamine</name>
        <dbReference type="ChEBI" id="CHEBI:57705"/>
    </ligand>
</feature>
<dbReference type="AlphaFoldDB" id="A0A511X831"/>
<dbReference type="GO" id="GO:0071555">
    <property type="term" value="P:cell wall organization"/>
    <property type="evidence" value="ECO:0007669"/>
    <property type="project" value="UniProtKB-KW"/>
</dbReference>
<dbReference type="EC" id="2.4.1.227" evidence="10"/>
<comment type="subcellular location">
    <subcellularLocation>
        <location evidence="10">Cell membrane</location>
        <topology evidence="10">Peripheral membrane protein</topology>
        <orientation evidence="10">Cytoplasmic side</orientation>
    </subcellularLocation>
</comment>
<reference evidence="14 15" key="1">
    <citation type="submission" date="2019-07" db="EMBL/GenBank/DDBJ databases">
        <title>Whole genome shotgun sequence of Acetobacter nitrogenifigens NBRC 105050.</title>
        <authorList>
            <person name="Hosoyama A."/>
            <person name="Uohara A."/>
            <person name="Ohji S."/>
            <person name="Ichikawa N."/>
        </authorList>
    </citation>
    <scope>NUCLEOTIDE SEQUENCE [LARGE SCALE GENOMIC DNA]</scope>
    <source>
        <strain evidence="14 15">NBRC 105050</strain>
    </source>
</reference>
<dbReference type="CDD" id="cd03785">
    <property type="entry name" value="GT28_MurG"/>
    <property type="match status" value="1"/>
</dbReference>
<dbReference type="GO" id="GO:0050511">
    <property type="term" value="F:undecaprenyldiphospho-muramoylpentapeptide beta-N-acetylglucosaminyltransferase activity"/>
    <property type="evidence" value="ECO:0007669"/>
    <property type="project" value="UniProtKB-UniRule"/>
</dbReference>
<comment type="pathway">
    <text evidence="10">Cell wall biogenesis; peptidoglycan biosynthesis.</text>
</comment>
<feature type="binding site" evidence="10">
    <location>
        <position position="174"/>
    </location>
    <ligand>
        <name>UDP-N-acetyl-alpha-D-glucosamine</name>
        <dbReference type="ChEBI" id="CHEBI:57705"/>
    </ligand>
</feature>
<dbReference type="Gene3D" id="3.40.50.2000">
    <property type="entry name" value="Glycogen Phosphorylase B"/>
    <property type="match status" value="2"/>
</dbReference>
<keyword evidence="9 10" id="KW-0961">Cell wall biogenesis/degradation</keyword>
<sequence>MSMRDENGPIVIAAGGTGGHFFPAEALAEALVARGRRVVLMTDARAGRRTTGVFANAEQFVLPGAGVAGRGPVRALRGGLALLKGAWAARGVMTTLRPSAVVGFGGYPSVPPLLGARLLGRTNRPAIILHEGNAVLGRANAVLARFADAVATSFPSVAGLPSRAAAHMTGMPVRPAIAALAGEAYHAPDETIRVLVWGGSLGARVFSDIAPSALAALPLSLRARLHVTQQARAEDAERVRAAYAAAGIPARVESFFSDVPALLRDAHLVIGRAGGSSVAEIATAGRPSILVPLPVAASDEQTANARSLETIGAARLMPQPVFTVESLATALLPLLESPETLTAQAAAAATLARPDAAERLADLVEASLHQAPPSAYAHPHSSGPDGAGAQPPPVGSPVSVTLSGDASRSPALSMESHV</sequence>
<feature type="domain" description="Glycosyltransferase family 28 N-terminal" evidence="12">
    <location>
        <begin position="10"/>
        <end position="151"/>
    </location>
</feature>
<dbReference type="Pfam" id="PF04101">
    <property type="entry name" value="Glyco_tran_28_C"/>
    <property type="match status" value="1"/>
</dbReference>